<dbReference type="Proteomes" id="UP001165960">
    <property type="component" value="Unassembled WGS sequence"/>
</dbReference>
<evidence type="ECO:0000313" key="2">
    <source>
        <dbReference type="Proteomes" id="UP001165960"/>
    </source>
</evidence>
<organism evidence="1 2">
    <name type="scientific">Entomophthora muscae</name>
    <dbReference type="NCBI Taxonomy" id="34485"/>
    <lineage>
        <taxon>Eukaryota</taxon>
        <taxon>Fungi</taxon>
        <taxon>Fungi incertae sedis</taxon>
        <taxon>Zoopagomycota</taxon>
        <taxon>Entomophthoromycotina</taxon>
        <taxon>Entomophthoromycetes</taxon>
        <taxon>Entomophthorales</taxon>
        <taxon>Entomophthoraceae</taxon>
        <taxon>Entomophthora</taxon>
    </lineage>
</organism>
<proteinExistence type="predicted"/>
<evidence type="ECO:0000313" key="1">
    <source>
        <dbReference type="EMBL" id="KAJ9064721.1"/>
    </source>
</evidence>
<reference evidence="1" key="1">
    <citation type="submission" date="2022-04" db="EMBL/GenBank/DDBJ databases">
        <title>Genome of the entomopathogenic fungus Entomophthora muscae.</title>
        <authorList>
            <person name="Elya C."/>
            <person name="Lovett B.R."/>
            <person name="Lee E."/>
            <person name="Macias A.M."/>
            <person name="Hajek A.E."/>
            <person name="De Bivort B.L."/>
            <person name="Kasson M.T."/>
            <person name="De Fine Licht H.H."/>
            <person name="Stajich J.E."/>
        </authorList>
    </citation>
    <scope>NUCLEOTIDE SEQUENCE</scope>
    <source>
        <strain evidence="1">Berkeley</strain>
    </source>
</reference>
<comment type="caution">
    <text evidence="1">The sequence shown here is derived from an EMBL/GenBank/DDBJ whole genome shotgun (WGS) entry which is preliminary data.</text>
</comment>
<accession>A0ACC2SR63</accession>
<dbReference type="EMBL" id="QTSX02004427">
    <property type="protein sequence ID" value="KAJ9064721.1"/>
    <property type="molecule type" value="Genomic_DNA"/>
</dbReference>
<protein>
    <submittedName>
        <fullName evidence="1">Uncharacterized protein</fullName>
    </submittedName>
</protein>
<gene>
    <name evidence="1" type="ORF">DSO57_1027418</name>
</gene>
<keyword evidence="2" id="KW-1185">Reference proteome</keyword>
<name>A0ACC2SR63_9FUNG</name>
<sequence length="194" mass="21709">MKLACSGYMVNHSGKNKHCHFCLPECTQPEPDALQTLSQDPCPTGKPPMDLKPTKSKEANHMVKNAGSVVMTTFSMNLWFEKILPYLVLVIFHVNSGQVDNQATAPSRDQPAEPPQALYCTPGAPFGTVHFTEYPPNPAYLEYNLEIILIADLLERTRETKYIGCEGKKIEILSCLASGDNIRRTQRKIFIKKV</sequence>